<keyword evidence="1" id="KW-1133">Transmembrane helix</keyword>
<proteinExistence type="predicted"/>
<dbReference type="Proteomes" id="UP000015106">
    <property type="component" value="Chromosome 3"/>
</dbReference>
<keyword evidence="1" id="KW-0812">Transmembrane</keyword>
<evidence type="ECO:0000313" key="2">
    <source>
        <dbReference type="EnsemblPlants" id="TuG1812G0300000712.01.T01"/>
    </source>
</evidence>
<organism evidence="2 3">
    <name type="scientific">Triticum urartu</name>
    <name type="common">Red wild einkorn</name>
    <name type="synonym">Crithodium urartu</name>
    <dbReference type="NCBI Taxonomy" id="4572"/>
    <lineage>
        <taxon>Eukaryota</taxon>
        <taxon>Viridiplantae</taxon>
        <taxon>Streptophyta</taxon>
        <taxon>Embryophyta</taxon>
        <taxon>Tracheophyta</taxon>
        <taxon>Spermatophyta</taxon>
        <taxon>Magnoliopsida</taxon>
        <taxon>Liliopsida</taxon>
        <taxon>Poales</taxon>
        <taxon>Poaceae</taxon>
        <taxon>BOP clade</taxon>
        <taxon>Pooideae</taxon>
        <taxon>Triticodae</taxon>
        <taxon>Triticeae</taxon>
        <taxon>Triticinae</taxon>
        <taxon>Triticum</taxon>
    </lineage>
</organism>
<keyword evidence="3" id="KW-1185">Reference proteome</keyword>
<reference evidence="2" key="2">
    <citation type="submission" date="2018-03" db="EMBL/GenBank/DDBJ databases">
        <title>The Triticum urartu genome reveals the dynamic nature of wheat genome evolution.</title>
        <authorList>
            <person name="Ling H."/>
            <person name="Ma B."/>
            <person name="Shi X."/>
            <person name="Liu H."/>
            <person name="Dong L."/>
            <person name="Sun H."/>
            <person name="Cao Y."/>
            <person name="Gao Q."/>
            <person name="Zheng S."/>
            <person name="Li Y."/>
            <person name="Yu Y."/>
            <person name="Du H."/>
            <person name="Qi M."/>
            <person name="Li Y."/>
            <person name="Yu H."/>
            <person name="Cui Y."/>
            <person name="Wang N."/>
            <person name="Chen C."/>
            <person name="Wu H."/>
            <person name="Zhao Y."/>
            <person name="Zhang J."/>
            <person name="Li Y."/>
            <person name="Zhou W."/>
            <person name="Zhang B."/>
            <person name="Hu W."/>
            <person name="Eijk M."/>
            <person name="Tang J."/>
            <person name="Witsenboer H."/>
            <person name="Zhao S."/>
            <person name="Li Z."/>
            <person name="Zhang A."/>
            <person name="Wang D."/>
            <person name="Liang C."/>
        </authorList>
    </citation>
    <scope>NUCLEOTIDE SEQUENCE [LARGE SCALE GENOMIC DNA]</scope>
    <source>
        <strain evidence="2">cv. G1812</strain>
    </source>
</reference>
<dbReference type="AlphaFoldDB" id="A0A8R7PNR9"/>
<accession>A0A8R7PNR9</accession>
<dbReference type="Gramene" id="TuG1812G0300000712.01.T01">
    <property type="protein sequence ID" value="TuG1812G0300000712.01.T01"/>
    <property type="gene ID" value="TuG1812G0300000712.01"/>
</dbReference>
<evidence type="ECO:0000313" key="3">
    <source>
        <dbReference type="Proteomes" id="UP000015106"/>
    </source>
</evidence>
<name>A0A8R7PNR9_TRIUA</name>
<sequence length="50" mass="5677">MNHMKRQAGQYNLYIAIYAMIWCNGIALCGGAQEQYTWSSTEANELKGTF</sequence>
<feature type="transmembrane region" description="Helical" evidence="1">
    <location>
        <begin position="12"/>
        <end position="33"/>
    </location>
</feature>
<keyword evidence="1" id="KW-0472">Membrane</keyword>
<evidence type="ECO:0000256" key="1">
    <source>
        <dbReference type="SAM" id="Phobius"/>
    </source>
</evidence>
<protein>
    <submittedName>
        <fullName evidence="2">Uncharacterized protein</fullName>
    </submittedName>
</protein>
<reference evidence="3" key="1">
    <citation type="journal article" date="2013" name="Nature">
        <title>Draft genome of the wheat A-genome progenitor Triticum urartu.</title>
        <authorList>
            <person name="Ling H.Q."/>
            <person name="Zhao S."/>
            <person name="Liu D."/>
            <person name="Wang J."/>
            <person name="Sun H."/>
            <person name="Zhang C."/>
            <person name="Fan H."/>
            <person name="Li D."/>
            <person name="Dong L."/>
            <person name="Tao Y."/>
            <person name="Gao C."/>
            <person name="Wu H."/>
            <person name="Li Y."/>
            <person name="Cui Y."/>
            <person name="Guo X."/>
            <person name="Zheng S."/>
            <person name="Wang B."/>
            <person name="Yu K."/>
            <person name="Liang Q."/>
            <person name="Yang W."/>
            <person name="Lou X."/>
            <person name="Chen J."/>
            <person name="Feng M."/>
            <person name="Jian J."/>
            <person name="Zhang X."/>
            <person name="Luo G."/>
            <person name="Jiang Y."/>
            <person name="Liu J."/>
            <person name="Wang Z."/>
            <person name="Sha Y."/>
            <person name="Zhang B."/>
            <person name="Wu H."/>
            <person name="Tang D."/>
            <person name="Shen Q."/>
            <person name="Xue P."/>
            <person name="Zou S."/>
            <person name="Wang X."/>
            <person name="Liu X."/>
            <person name="Wang F."/>
            <person name="Yang Y."/>
            <person name="An X."/>
            <person name="Dong Z."/>
            <person name="Zhang K."/>
            <person name="Zhang X."/>
            <person name="Luo M.C."/>
            <person name="Dvorak J."/>
            <person name="Tong Y."/>
            <person name="Wang J."/>
            <person name="Yang H."/>
            <person name="Li Z."/>
            <person name="Wang D."/>
            <person name="Zhang A."/>
            <person name="Wang J."/>
        </authorList>
    </citation>
    <scope>NUCLEOTIDE SEQUENCE</scope>
    <source>
        <strain evidence="3">cv. G1812</strain>
    </source>
</reference>
<reference evidence="2" key="3">
    <citation type="submission" date="2022-06" db="UniProtKB">
        <authorList>
            <consortium name="EnsemblPlants"/>
        </authorList>
    </citation>
    <scope>IDENTIFICATION</scope>
</reference>
<dbReference type="EnsemblPlants" id="TuG1812G0300000712.01.T01">
    <property type="protein sequence ID" value="TuG1812G0300000712.01.T01"/>
    <property type="gene ID" value="TuG1812G0300000712.01"/>
</dbReference>